<keyword evidence="2" id="KW-0201">Cytochrome c-type biogenesis</keyword>
<name>A0ABT6LNB9_9ACTN</name>
<evidence type="ECO:0000256" key="1">
    <source>
        <dbReference type="ARBA" id="ARBA00004196"/>
    </source>
</evidence>
<dbReference type="InterPro" id="IPR036249">
    <property type="entry name" value="Thioredoxin-like_sf"/>
</dbReference>
<dbReference type="SUPFAM" id="SSF52833">
    <property type="entry name" value="Thioredoxin-like"/>
    <property type="match status" value="1"/>
</dbReference>
<evidence type="ECO:0000256" key="3">
    <source>
        <dbReference type="ARBA" id="ARBA00022968"/>
    </source>
</evidence>
<dbReference type="EMBL" id="JARXVH010000007">
    <property type="protein sequence ID" value="MDH6217807.1"/>
    <property type="molecule type" value="Genomic_DNA"/>
</dbReference>
<dbReference type="PANTHER" id="PTHR42852">
    <property type="entry name" value="THIOL:DISULFIDE INTERCHANGE PROTEIN DSBE"/>
    <property type="match status" value="1"/>
</dbReference>
<keyword evidence="5" id="KW-0676">Redox-active center</keyword>
<dbReference type="Pfam" id="PF00578">
    <property type="entry name" value="AhpC-TSA"/>
    <property type="match status" value="1"/>
</dbReference>
<dbReference type="InterPro" id="IPR013766">
    <property type="entry name" value="Thioredoxin_domain"/>
</dbReference>
<evidence type="ECO:0000256" key="4">
    <source>
        <dbReference type="ARBA" id="ARBA00023157"/>
    </source>
</evidence>
<accession>A0ABT6LNB9</accession>
<evidence type="ECO:0000259" key="6">
    <source>
        <dbReference type="PROSITE" id="PS51352"/>
    </source>
</evidence>
<evidence type="ECO:0000313" key="7">
    <source>
        <dbReference type="EMBL" id="MDH6217807.1"/>
    </source>
</evidence>
<gene>
    <name evidence="7" type="ORF">M2283_005135</name>
</gene>
<evidence type="ECO:0000256" key="2">
    <source>
        <dbReference type="ARBA" id="ARBA00022748"/>
    </source>
</evidence>
<organism evidence="7 8">
    <name type="scientific">Streptomyces pseudovenezuelae</name>
    <dbReference type="NCBI Taxonomy" id="67350"/>
    <lineage>
        <taxon>Bacteria</taxon>
        <taxon>Bacillati</taxon>
        <taxon>Actinomycetota</taxon>
        <taxon>Actinomycetes</taxon>
        <taxon>Kitasatosporales</taxon>
        <taxon>Streptomycetaceae</taxon>
        <taxon>Streptomyces</taxon>
        <taxon>Streptomyces aurantiacus group</taxon>
    </lineage>
</organism>
<proteinExistence type="predicted"/>
<comment type="caution">
    <text evidence="7">The sequence shown here is derived from an EMBL/GenBank/DDBJ whole genome shotgun (WGS) entry which is preliminary data.</text>
</comment>
<keyword evidence="3" id="KW-0735">Signal-anchor</keyword>
<keyword evidence="8" id="KW-1185">Reference proteome</keyword>
<dbReference type="PROSITE" id="PS51257">
    <property type="entry name" value="PROKAR_LIPOPROTEIN"/>
    <property type="match status" value="1"/>
</dbReference>
<dbReference type="RefSeq" id="WP_280878679.1">
    <property type="nucleotide sequence ID" value="NZ_JARXVH010000007.1"/>
</dbReference>
<evidence type="ECO:0000256" key="5">
    <source>
        <dbReference type="ARBA" id="ARBA00023284"/>
    </source>
</evidence>
<dbReference type="PROSITE" id="PS51352">
    <property type="entry name" value="THIOREDOXIN_2"/>
    <property type="match status" value="1"/>
</dbReference>
<protein>
    <submittedName>
        <fullName evidence="7">Peroxiredoxin</fullName>
    </submittedName>
</protein>
<sequence length="205" mass="21392">MSAASRAPQCSNRSRATLLGAVAATAALTLTACGSGGTSGGGGDTNFVMGKDGISTAEKGQRAAAPDLSGKTVDGEQLDVASYKGKIVVLNVWGSWCAPCRAEAPNLEKVYQDLQAKGVQFVGINTRDTKTSSAAAFEKQQGVTFPSLYDPTGKLMLRFKKGTLNPQAIPSTLVLDREGKIAARSLAALSEDKLRKMIDPVLAEK</sequence>
<dbReference type="PROSITE" id="PS00194">
    <property type="entry name" value="THIOREDOXIN_1"/>
    <property type="match status" value="1"/>
</dbReference>
<dbReference type="InterPro" id="IPR017937">
    <property type="entry name" value="Thioredoxin_CS"/>
</dbReference>
<dbReference type="InterPro" id="IPR050553">
    <property type="entry name" value="Thioredoxin_ResA/DsbE_sf"/>
</dbReference>
<reference evidence="7 8" key="1">
    <citation type="submission" date="2023-04" db="EMBL/GenBank/DDBJ databases">
        <title>Forest soil microbial communities from Buena Vista Peninsula, Colon Province, Panama.</title>
        <authorList>
            <person name="Bouskill N."/>
        </authorList>
    </citation>
    <scope>NUCLEOTIDE SEQUENCE [LARGE SCALE GENOMIC DNA]</scope>
    <source>
        <strain evidence="7 8">GGS1</strain>
    </source>
</reference>
<evidence type="ECO:0000313" key="8">
    <source>
        <dbReference type="Proteomes" id="UP001160499"/>
    </source>
</evidence>
<keyword evidence="4" id="KW-1015">Disulfide bond</keyword>
<dbReference type="Proteomes" id="UP001160499">
    <property type="component" value="Unassembled WGS sequence"/>
</dbReference>
<dbReference type="PANTHER" id="PTHR42852:SF6">
    <property type="entry name" value="THIOL:DISULFIDE INTERCHANGE PROTEIN DSBE"/>
    <property type="match status" value="1"/>
</dbReference>
<dbReference type="InterPro" id="IPR000866">
    <property type="entry name" value="AhpC/TSA"/>
</dbReference>
<dbReference type="CDD" id="cd02966">
    <property type="entry name" value="TlpA_like_family"/>
    <property type="match status" value="1"/>
</dbReference>
<comment type="subcellular location">
    <subcellularLocation>
        <location evidence="1">Cell envelope</location>
    </subcellularLocation>
</comment>
<feature type="domain" description="Thioredoxin" evidence="6">
    <location>
        <begin position="59"/>
        <end position="203"/>
    </location>
</feature>
<dbReference type="Gene3D" id="3.40.30.10">
    <property type="entry name" value="Glutaredoxin"/>
    <property type="match status" value="1"/>
</dbReference>
<keyword evidence="3" id="KW-0812">Transmembrane</keyword>